<dbReference type="GO" id="GO:0016740">
    <property type="term" value="F:transferase activity"/>
    <property type="evidence" value="ECO:0007669"/>
    <property type="project" value="UniProtKB-KW"/>
</dbReference>
<evidence type="ECO:0000313" key="3">
    <source>
        <dbReference type="Proteomes" id="UP000199494"/>
    </source>
</evidence>
<evidence type="ECO:0000313" key="2">
    <source>
        <dbReference type="EMBL" id="SDC45955.1"/>
    </source>
</evidence>
<dbReference type="Proteomes" id="UP000199494">
    <property type="component" value="Unassembled WGS sequence"/>
</dbReference>
<dbReference type="EMBL" id="FMZE01000002">
    <property type="protein sequence ID" value="SDC45955.1"/>
    <property type="molecule type" value="Genomic_DNA"/>
</dbReference>
<dbReference type="OrthoDB" id="9758578at2"/>
<dbReference type="GO" id="GO:0016102">
    <property type="term" value="P:diterpenoid biosynthetic process"/>
    <property type="evidence" value="ECO:0007669"/>
    <property type="project" value="TreeGrafter"/>
</dbReference>
<dbReference type="SUPFAM" id="SSF48239">
    <property type="entry name" value="Terpenoid cyclases/Protein prenyltransferases"/>
    <property type="match status" value="2"/>
</dbReference>
<dbReference type="InterPro" id="IPR032696">
    <property type="entry name" value="SQ_cyclase_C"/>
</dbReference>
<dbReference type="GO" id="GO:0000287">
    <property type="term" value="F:magnesium ion binding"/>
    <property type="evidence" value="ECO:0007669"/>
    <property type="project" value="TreeGrafter"/>
</dbReference>
<dbReference type="PANTHER" id="PTHR31739:SF25">
    <property type="entry name" value="(E,E)-GERANYLLINALOOL SYNTHASE"/>
    <property type="match status" value="1"/>
</dbReference>
<proteinExistence type="predicted"/>
<feature type="domain" description="Squalene cyclase C-terminal" evidence="1">
    <location>
        <begin position="334"/>
        <end position="472"/>
    </location>
</feature>
<evidence type="ECO:0000259" key="1">
    <source>
        <dbReference type="Pfam" id="PF13243"/>
    </source>
</evidence>
<keyword evidence="3" id="KW-1185">Reference proteome</keyword>
<gene>
    <name evidence="2" type="ORF">SAMN05421630_102190</name>
</gene>
<dbReference type="Gene3D" id="1.50.10.20">
    <property type="match status" value="1"/>
</dbReference>
<dbReference type="GO" id="GO:0010333">
    <property type="term" value="F:terpene synthase activity"/>
    <property type="evidence" value="ECO:0007669"/>
    <property type="project" value="InterPro"/>
</dbReference>
<accession>A0A222VKZ1</accession>
<dbReference type="STRING" id="530584.SAMN05421630_102190"/>
<organism evidence="2 3">
    <name type="scientific">Prauserella marina</name>
    <dbReference type="NCBI Taxonomy" id="530584"/>
    <lineage>
        <taxon>Bacteria</taxon>
        <taxon>Bacillati</taxon>
        <taxon>Actinomycetota</taxon>
        <taxon>Actinomycetes</taxon>
        <taxon>Pseudonocardiales</taxon>
        <taxon>Pseudonocardiaceae</taxon>
        <taxon>Prauserella</taxon>
    </lineage>
</organism>
<dbReference type="AlphaFoldDB" id="A0A222VKZ1"/>
<protein>
    <submittedName>
        <fullName evidence="2">Prenyltransferase and squalene oxidase repeat-containing protein</fullName>
    </submittedName>
</protein>
<dbReference type="PANTHER" id="PTHR31739">
    <property type="entry name" value="ENT-COPALYL DIPHOSPHATE SYNTHASE, CHLOROPLASTIC"/>
    <property type="match status" value="1"/>
</dbReference>
<keyword evidence="2" id="KW-0808">Transferase</keyword>
<name>A0A222VKZ1_9PSEU</name>
<dbReference type="KEGG" id="pmad:BAY61_05915"/>
<reference evidence="2 3" key="1">
    <citation type="submission" date="2016-10" db="EMBL/GenBank/DDBJ databases">
        <authorList>
            <person name="de Groot N.N."/>
        </authorList>
    </citation>
    <scope>NUCLEOTIDE SEQUENCE [LARGE SCALE GENOMIC DNA]</scope>
    <source>
        <strain evidence="2 3">CGMCC 4.5506</strain>
    </source>
</reference>
<dbReference type="Gene3D" id="1.50.10.160">
    <property type="match status" value="1"/>
</dbReference>
<dbReference type="RefSeq" id="WP_091799486.1">
    <property type="nucleotide sequence ID" value="NZ_CP016353.1"/>
</dbReference>
<dbReference type="Pfam" id="PF13243">
    <property type="entry name" value="SQHop_cyclase_C"/>
    <property type="match status" value="1"/>
</dbReference>
<dbReference type="InterPro" id="IPR008930">
    <property type="entry name" value="Terpenoid_cyclase/PrenylTrfase"/>
</dbReference>
<dbReference type="InterPro" id="IPR050148">
    <property type="entry name" value="Terpene_synthase-like"/>
</dbReference>
<sequence length="523" mass="55990">MDSPAVWPESTGKAVTDLLSEMTEDDRGRFSPSVYETGRLVSMAPSLSGHDRRVRYLLDEQRPDGSWGGPGRYDVVPTLSATEALLAESRRSGCSPSVDSAAMRGIDVLRNRLPRNDSLPDTVAIEIIVPGLVHDINSRLSERNVPTLPVPSGTNGDLLIALRAAVESGTALPEKLWHSLETIGEPARRARFVKPVEGRIVGCSPAATAVWLGDDVIAENRHPSIGYLRDVQDPAVAAVPVAAPLALFERSWVLSTLADCGIEFTAPSALVDSLHEAFGPHGAAGGLGLPADADDTASALYALARLGSPRSPRPLWEYEADDHFSTFPEERTPSTTTNAHVLQALGASVSPDPQEKAHCAAAAAKVTAWLVEQQRPDGTWADKWHASPLYSIACCATALARYGGTKGRPAVTKAVDWLLGAQRADGSWGRWEGTAEETAFAVRTLLATTANEENDAVAIAAARGCAFLLANIENTRHPALWHDKDLYTPLRIIETEMLGALHLAKSNDKVVRRVAEQSARIGA</sequence>